<comment type="subunit">
    <text evidence="2">Heterodimer of SbcC and SbcD.</text>
</comment>
<dbReference type="OrthoDB" id="9795626at2"/>
<keyword evidence="7" id="KW-0378">Hydrolase</keyword>
<evidence type="ECO:0000256" key="3">
    <source>
        <dbReference type="ARBA" id="ARBA00013368"/>
    </source>
</evidence>
<evidence type="ECO:0000313" key="6">
    <source>
        <dbReference type="EMBL" id="STX09848.1"/>
    </source>
</evidence>
<feature type="coiled-coil region" evidence="4">
    <location>
        <begin position="188"/>
        <end position="215"/>
    </location>
</feature>
<dbReference type="EMBL" id="SNZG01000006">
    <property type="protein sequence ID" value="TDR41343.1"/>
    <property type="molecule type" value="Genomic_DNA"/>
</dbReference>
<dbReference type="PANTHER" id="PTHR32114:SF2">
    <property type="entry name" value="ABC TRANSPORTER ABCH.3"/>
    <property type="match status" value="1"/>
</dbReference>
<dbReference type="PANTHER" id="PTHR32114">
    <property type="entry name" value="ABC TRANSPORTER ABCH.3"/>
    <property type="match status" value="1"/>
</dbReference>
<evidence type="ECO:0000256" key="4">
    <source>
        <dbReference type="SAM" id="Coils"/>
    </source>
</evidence>
<dbReference type="GO" id="GO:0006302">
    <property type="term" value="P:double-strand break repair"/>
    <property type="evidence" value="ECO:0007669"/>
    <property type="project" value="InterPro"/>
</dbReference>
<dbReference type="RefSeq" id="WP_109348918.1">
    <property type="nucleotide sequence ID" value="NZ_BJUE01000003.1"/>
</dbReference>
<dbReference type="GO" id="GO:0016887">
    <property type="term" value="F:ATP hydrolysis activity"/>
    <property type="evidence" value="ECO:0007669"/>
    <property type="project" value="InterPro"/>
</dbReference>
<dbReference type="GO" id="GO:0004527">
    <property type="term" value="F:exonuclease activity"/>
    <property type="evidence" value="ECO:0007669"/>
    <property type="project" value="UniProtKB-KW"/>
</dbReference>
<evidence type="ECO:0000313" key="8">
    <source>
        <dbReference type="Proteomes" id="UP000254330"/>
    </source>
</evidence>
<dbReference type="Pfam" id="PF13476">
    <property type="entry name" value="AAA_23"/>
    <property type="match status" value="1"/>
</dbReference>
<dbReference type="AlphaFoldDB" id="A0A8B4QB10"/>
<evidence type="ECO:0000313" key="9">
    <source>
        <dbReference type="Proteomes" id="UP000294641"/>
    </source>
</evidence>
<feature type="coiled-coil region" evidence="4">
    <location>
        <begin position="709"/>
        <end position="782"/>
    </location>
</feature>
<comment type="caution">
    <text evidence="6">The sequence shown here is derived from an EMBL/GenBank/DDBJ whole genome shotgun (WGS) entry which is preliminary data.</text>
</comment>
<dbReference type="Pfam" id="PF13558">
    <property type="entry name" value="SbcC_Walker_B"/>
    <property type="match status" value="1"/>
</dbReference>
<evidence type="ECO:0000256" key="1">
    <source>
        <dbReference type="ARBA" id="ARBA00006930"/>
    </source>
</evidence>
<feature type="coiled-coil region" evidence="4">
    <location>
        <begin position="544"/>
        <end position="631"/>
    </location>
</feature>
<dbReference type="Proteomes" id="UP000294641">
    <property type="component" value="Unassembled WGS sequence"/>
</dbReference>
<reference evidence="7 9" key="2">
    <citation type="submission" date="2019-03" db="EMBL/GenBank/DDBJ databases">
        <title>Genomic Encyclopedia of Type Strains, Phase IV (KMG-IV): sequencing the most valuable type-strain genomes for metagenomic binning, comparative biology and taxonomic classification.</title>
        <authorList>
            <person name="Goeker M."/>
        </authorList>
    </citation>
    <scope>NUCLEOTIDE SEQUENCE [LARGE SCALE GENOMIC DNA]</scope>
    <source>
        <strain evidence="7 9">DSM 20580</strain>
    </source>
</reference>
<sequence>MKPIKLSMTAFGPYRDTETIDFTELESNQIFVISGATGAGKTTIFDGICFALYGSVSGEERENAGNVRSDFATDDLHTSVELVFQIKGKKYRILRQIGHVKKGNKSSTGDKTEFVEIVDGQEIPVLDSHRVRDLNLKLEELIGLTKDQFKQIVMLPQGEFRKLLTSDSKNKEAILRKIFKTESFDQMTNRLKSKKTEAEKQMAAIQAEEQAFIQNIQDTLPLRQSKVFEVLAQEYKSSTQLIAGLQEEAEYYEELTTSQQALLDDQKRVVDQVQKEFNHAEQFNKELALYEQAKIEKTRLESKEEYIQGQRNQLTQAEKAEHIIPYEQTFRNQRMELVKLQEQLTALIAQSKEASQRFEEAKKEYDAFQKNMPQQQNDLDQLKDWNRILPFYAEVTQLQKQLQLKTVDFEKMQKDIVNWTEQSKIIKSEIVILNDERKKLKLATEKFEEVYEQKSKVDQVVTRAQKAEAYKKDLSQIEELQKNAVILFEQAKVDYSELEKNWISSQAYILAEQLVDGEPCPVCGSKSHEKMHDLTATVVTKEDLEAANEKRQKSEKELHSFQAKIEQLHELIAQENQMIEEVTTEGLPYLLTLQQQLSAQLHEIQNNKSKLNQLEQTSASKEDSLEKMRNSLNELNVMSSQSSMEISELQLLIREKTAQLPKSFEHQQQLENSIAELMKKTTVFEREMKNAITQYEIALKNSTSVMTSQENQQKYVQQAEEKLAQAEEQFKAKVLEAGFENGKEYTSARLLPEQMTAIRQELEKFSQQLFALNQQIEKGKAQFDQQEKFELEKIQLKLSTETAQLTQRINDINNTVHLTKNIARMLQQMKKSNEEKAALESRAGNIIKLYDLLSGKNTQKISFERYLQIEYLEQIIQAANERLLPLSNGQYRLSRSERLDSNGKQSGLSLDVYDTYTGQERDVKTLSGGEQFNASLCLALGMSDMIQSFRGNVQMETMFVDEGFGTLDEEALAKAIDTLVELQKTGRMIGIISHVAELKDTIPATLLVKKSKEGYSHTQFMIK</sequence>
<proteinExistence type="inferred from homology"/>
<reference evidence="6 8" key="1">
    <citation type="submission" date="2018-06" db="EMBL/GenBank/DDBJ databases">
        <authorList>
            <consortium name="Pathogen Informatics"/>
            <person name="Doyle S."/>
        </authorList>
    </citation>
    <scope>NUCLEOTIDE SEQUENCE [LARGE SCALE GENOMIC DNA]</scope>
    <source>
        <strain evidence="6 8">NCTC10597</strain>
    </source>
</reference>
<comment type="similarity">
    <text evidence="1">Belongs to the SMC family. SbcC subfamily.</text>
</comment>
<evidence type="ECO:0000256" key="2">
    <source>
        <dbReference type="ARBA" id="ARBA00011322"/>
    </source>
</evidence>
<name>A0A8B4QB10_9BACL</name>
<feature type="coiled-coil region" evidence="4">
    <location>
        <begin position="300"/>
        <end position="378"/>
    </location>
</feature>
<evidence type="ECO:0000259" key="5">
    <source>
        <dbReference type="Pfam" id="PF13476"/>
    </source>
</evidence>
<dbReference type="EMBL" id="UGNP01000001">
    <property type="protein sequence ID" value="STX09848.1"/>
    <property type="molecule type" value="Genomic_DNA"/>
</dbReference>
<dbReference type="Proteomes" id="UP000254330">
    <property type="component" value="Unassembled WGS sequence"/>
</dbReference>
<accession>A0A8B4QB10</accession>
<dbReference type="InterPro" id="IPR038729">
    <property type="entry name" value="Rad50/SbcC_AAA"/>
</dbReference>
<dbReference type="InterPro" id="IPR027417">
    <property type="entry name" value="P-loop_NTPase"/>
</dbReference>
<dbReference type="SUPFAM" id="SSF52540">
    <property type="entry name" value="P-loop containing nucleoside triphosphate hydrolases"/>
    <property type="match status" value="1"/>
</dbReference>
<gene>
    <name evidence="6" type="primary">sbcC</name>
    <name evidence="7" type="ORF">DFR61_10636</name>
    <name evidence="6" type="ORF">NCTC10597_01550</name>
</gene>
<evidence type="ECO:0000313" key="7">
    <source>
        <dbReference type="EMBL" id="TDR41343.1"/>
    </source>
</evidence>
<keyword evidence="9" id="KW-1185">Reference proteome</keyword>
<dbReference type="Gene3D" id="3.40.50.300">
    <property type="entry name" value="P-loop containing nucleotide triphosphate hydrolases"/>
    <property type="match status" value="2"/>
</dbReference>
<organism evidence="6 8">
    <name type="scientific">Kurthia zopfii</name>
    <dbReference type="NCBI Taxonomy" id="1650"/>
    <lineage>
        <taxon>Bacteria</taxon>
        <taxon>Bacillati</taxon>
        <taxon>Bacillota</taxon>
        <taxon>Bacilli</taxon>
        <taxon>Bacillales</taxon>
        <taxon>Caryophanaceae</taxon>
        <taxon>Kurthia</taxon>
    </lineage>
</organism>
<protein>
    <recommendedName>
        <fullName evidence="3">Nuclease SbcCD subunit C</fullName>
    </recommendedName>
</protein>
<feature type="domain" description="Rad50/SbcC-type AAA" evidence="5">
    <location>
        <begin position="5"/>
        <end position="217"/>
    </location>
</feature>
<keyword evidence="4" id="KW-0175">Coiled coil</keyword>
<keyword evidence="7" id="KW-0540">Nuclease</keyword>
<keyword evidence="7" id="KW-0269">Exonuclease</keyword>